<gene>
    <name evidence="2" type="ORF">NCTC9836_01379</name>
</gene>
<evidence type="ECO:0000313" key="3">
    <source>
        <dbReference type="Proteomes" id="UP000254664"/>
    </source>
</evidence>
<dbReference type="OrthoDB" id="2307739at2"/>
<dbReference type="EMBL" id="UFWZ01000001">
    <property type="protein sequence ID" value="SUY47052.1"/>
    <property type="molecule type" value="Genomic_DNA"/>
</dbReference>
<sequence>MKVGTTYSKKQYKVYAKLYLVTGIIFVILGTFFTIVFPPLGIIILPIGVLFIIMSKGFKKSSIEGGHSEEVENFIATNEVNGYIKFNDNTKQALISPKFNPRIVNYSDILDFGLIEDGKTLVTKGGLGNAVVGGTLFGGAGAIVGASTSKRKSVTSINVLKIKIVVKDMNNPNAYINLITTSTRTNSYIYKNYCEVGQRILSMLQIATSQT</sequence>
<keyword evidence="1" id="KW-0472">Membrane</keyword>
<feature type="transmembrane region" description="Helical" evidence="1">
    <location>
        <begin position="20"/>
        <end position="53"/>
    </location>
</feature>
<keyword evidence="1" id="KW-1133">Transmembrane helix</keyword>
<dbReference type="AlphaFoldDB" id="A0A381J9K9"/>
<name>A0A381J9K9_9CLOT</name>
<keyword evidence="3" id="KW-1185">Reference proteome</keyword>
<dbReference type="Proteomes" id="UP000254664">
    <property type="component" value="Unassembled WGS sequence"/>
</dbReference>
<evidence type="ECO:0000256" key="1">
    <source>
        <dbReference type="SAM" id="Phobius"/>
    </source>
</evidence>
<evidence type="ECO:0000313" key="2">
    <source>
        <dbReference type="EMBL" id="SUY47052.1"/>
    </source>
</evidence>
<protein>
    <submittedName>
        <fullName evidence="2">Uncharacterized protein</fullName>
    </submittedName>
</protein>
<dbReference type="RefSeq" id="WP_115641056.1">
    <property type="nucleotide sequence ID" value="NZ_UFWZ01000001.1"/>
</dbReference>
<proteinExistence type="predicted"/>
<reference evidence="2 3" key="1">
    <citation type="submission" date="2018-06" db="EMBL/GenBank/DDBJ databases">
        <authorList>
            <consortium name="Pathogen Informatics"/>
            <person name="Doyle S."/>
        </authorList>
    </citation>
    <scope>NUCLEOTIDE SEQUENCE [LARGE SCALE GENOMIC DNA]</scope>
    <source>
        <strain evidence="2 3">NCTC9836</strain>
    </source>
</reference>
<keyword evidence="1" id="KW-0812">Transmembrane</keyword>
<accession>A0A381J9K9</accession>
<organism evidence="2 3">
    <name type="scientific">Clostridium putrefaciens</name>
    <dbReference type="NCBI Taxonomy" id="99675"/>
    <lineage>
        <taxon>Bacteria</taxon>
        <taxon>Bacillati</taxon>
        <taxon>Bacillota</taxon>
        <taxon>Clostridia</taxon>
        <taxon>Eubacteriales</taxon>
        <taxon>Clostridiaceae</taxon>
        <taxon>Clostridium</taxon>
    </lineage>
</organism>